<dbReference type="SUPFAM" id="SSF55620">
    <property type="entry name" value="Tetrahydrobiopterin biosynthesis enzymes-like"/>
    <property type="match status" value="1"/>
</dbReference>
<accession>A0A644UDA5</accession>
<reference evidence="5" key="1">
    <citation type="submission" date="2019-08" db="EMBL/GenBank/DDBJ databases">
        <authorList>
            <person name="Kucharzyk K."/>
            <person name="Murdoch R.W."/>
            <person name="Higgins S."/>
            <person name="Loffler F."/>
        </authorList>
    </citation>
    <scope>NUCLEOTIDE SEQUENCE</scope>
</reference>
<organism evidence="5">
    <name type="scientific">bioreactor metagenome</name>
    <dbReference type="NCBI Taxonomy" id="1076179"/>
    <lineage>
        <taxon>unclassified sequences</taxon>
        <taxon>metagenomes</taxon>
        <taxon>ecological metagenomes</taxon>
    </lineage>
</organism>
<proteinExistence type="predicted"/>
<dbReference type="Pfam" id="PF01242">
    <property type="entry name" value="PTPS"/>
    <property type="match status" value="1"/>
</dbReference>
<keyword evidence="2" id="KW-0479">Metal-binding</keyword>
<keyword evidence="3" id="KW-0862">Zinc</keyword>
<keyword evidence="4" id="KW-0456">Lyase</keyword>
<comment type="cofactor">
    <cofactor evidence="1">
        <name>Zn(2+)</name>
        <dbReference type="ChEBI" id="CHEBI:29105"/>
    </cofactor>
</comment>
<evidence type="ECO:0008006" key="6">
    <source>
        <dbReference type="Google" id="ProtNLM"/>
    </source>
</evidence>
<dbReference type="AlphaFoldDB" id="A0A644UDA5"/>
<dbReference type="PANTHER" id="PTHR12589">
    <property type="entry name" value="PYRUVOYL TETRAHYDROBIOPTERIN SYNTHASE"/>
    <property type="match status" value="1"/>
</dbReference>
<gene>
    <name evidence="5" type="ORF">SDC9_22768</name>
</gene>
<dbReference type="EMBL" id="VSSQ01000101">
    <property type="protein sequence ID" value="MPL76917.1"/>
    <property type="molecule type" value="Genomic_DNA"/>
</dbReference>
<dbReference type="PANTHER" id="PTHR12589:SF7">
    <property type="entry name" value="6-PYRUVOYL TETRAHYDROBIOPTERIN SYNTHASE"/>
    <property type="match status" value="1"/>
</dbReference>
<dbReference type="GO" id="GO:0046872">
    <property type="term" value="F:metal ion binding"/>
    <property type="evidence" value="ECO:0007669"/>
    <property type="project" value="UniProtKB-KW"/>
</dbReference>
<evidence type="ECO:0000256" key="1">
    <source>
        <dbReference type="ARBA" id="ARBA00001947"/>
    </source>
</evidence>
<sequence>MKIRLTKEFNFEMSHVLHAYDGLCSNIHGHSYRLFVSVLGEPLNQKDNPKDGMVMDFGILKEIVYKEIVQRLDHALLVPESSIMLSHLKNCDTKLVITDYQPTCENLLIDFAKRLKANLPENVSLARLCLYETASSYAEWLAEDNEL</sequence>
<comment type="caution">
    <text evidence="5">The sequence shown here is derived from an EMBL/GenBank/DDBJ whole genome shotgun (WGS) entry which is preliminary data.</text>
</comment>
<evidence type="ECO:0000256" key="4">
    <source>
        <dbReference type="ARBA" id="ARBA00023239"/>
    </source>
</evidence>
<dbReference type="GO" id="GO:0070497">
    <property type="term" value="F:6-carboxytetrahydropterin synthase activity"/>
    <property type="evidence" value="ECO:0007669"/>
    <property type="project" value="TreeGrafter"/>
</dbReference>
<dbReference type="InterPro" id="IPR007115">
    <property type="entry name" value="6-PTP_synth/QueD"/>
</dbReference>
<protein>
    <recommendedName>
        <fullName evidence="6">6-carboxy-5,6,7,8-tetrahydropterin synthase</fullName>
    </recommendedName>
</protein>
<evidence type="ECO:0000256" key="3">
    <source>
        <dbReference type="ARBA" id="ARBA00022833"/>
    </source>
</evidence>
<evidence type="ECO:0000313" key="5">
    <source>
        <dbReference type="EMBL" id="MPL76917.1"/>
    </source>
</evidence>
<dbReference type="InterPro" id="IPR038418">
    <property type="entry name" value="6-PTP_synth/QueD_sf"/>
</dbReference>
<evidence type="ECO:0000256" key="2">
    <source>
        <dbReference type="ARBA" id="ARBA00022723"/>
    </source>
</evidence>
<name>A0A644UDA5_9ZZZZ</name>
<dbReference type="Gene3D" id="3.30.479.10">
    <property type="entry name" value="6-pyruvoyl tetrahydropterin synthase/QueD"/>
    <property type="match status" value="1"/>
</dbReference>